<evidence type="ECO:0000256" key="2">
    <source>
        <dbReference type="ARBA" id="ARBA00023052"/>
    </source>
</evidence>
<keyword evidence="8" id="KW-1185">Reference proteome</keyword>
<proteinExistence type="inferred from homology"/>
<dbReference type="GO" id="GO:0050660">
    <property type="term" value="F:flavin adenine dinucleotide binding"/>
    <property type="evidence" value="ECO:0007669"/>
    <property type="project" value="TreeGrafter"/>
</dbReference>
<dbReference type="Gene3D" id="3.40.50.970">
    <property type="match status" value="2"/>
</dbReference>
<dbReference type="AlphaFoldDB" id="A0A4R9AJM0"/>
<dbReference type="Proteomes" id="UP000298170">
    <property type="component" value="Unassembled WGS sequence"/>
</dbReference>
<comment type="similarity">
    <text evidence="1 3">Belongs to the TPP enzyme family.</text>
</comment>
<dbReference type="InterPro" id="IPR011766">
    <property type="entry name" value="TPP_enzyme_TPP-bd"/>
</dbReference>
<evidence type="ECO:0000313" key="7">
    <source>
        <dbReference type="EMBL" id="TFD62586.1"/>
    </source>
</evidence>
<dbReference type="Pfam" id="PF02776">
    <property type="entry name" value="TPP_enzyme_N"/>
    <property type="match status" value="1"/>
</dbReference>
<keyword evidence="2 3" id="KW-0786">Thiamine pyrophosphate</keyword>
<evidence type="ECO:0000256" key="1">
    <source>
        <dbReference type="ARBA" id="ARBA00007812"/>
    </source>
</evidence>
<reference evidence="7 8" key="1">
    <citation type="submission" date="2019-03" db="EMBL/GenBank/DDBJ databases">
        <title>Genomics of glacier-inhabiting Cryobacterium strains.</title>
        <authorList>
            <person name="Liu Q."/>
            <person name="Xin Y.-H."/>
        </authorList>
    </citation>
    <scope>NUCLEOTIDE SEQUENCE [LARGE SCALE GENOMIC DNA]</scope>
    <source>
        <strain evidence="7 8">Sr39</strain>
    </source>
</reference>
<protein>
    <submittedName>
        <fullName evidence="7">Acetolactate synthase catalytic subunit</fullName>
    </submittedName>
</protein>
<feature type="domain" description="Thiamine pyrophosphate enzyme central" evidence="4">
    <location>
        <begin position="195"/>
        <end position="329"/>
    </location>
</feature>
<evidence type="ECO:0000259" key="4">
    <source>
        <dbReference type="Pfam" id="PF00205"/>
    </source>
</evidence>
<dbReference type="CDD" id="cd00568">
    <property type="entry name" value="TPP_enzymes"/>
    <property type="match status" value="1"/>
</dbReference>
<evidence type="ECO:0000259" key="5">
    <source>
        <dbReference type="Pfam" id="PF02775"/>
    </source>
</evidence>
<dbReference type="NCBIfam" id="NF004772">
    <property type="entry name" value="PRK06112.1"/>
    <property type="match status" value="1"/>
</dbReference>
<evidence type="ECO:0000256" key="3">
    <source>
        <dbReference type="RuleBase" id="RU362132"/>
    </source>
</evidence>
<gene>
    <name evidence="7" type="ORF">E3T39_01145</name>
</gene>
<dbReference type="InterPro" id="IPR012001">
    <property type="entry name" value="Thiamin_PyroP_enz_TPP-bd_dom"/>
</dbReference>
<dbReference type="Gene3D" id="3.40.50.1220">
    <property type="entry name" value="TPP-binding domain"/>
    <property type="match status" value="1"/>
</dbReference>
<dbReference type="PANTHER" id="PTHR18968:SF13">
    <property type="entry name" value="ACETOLACTATE SYNTHASE CATALYTIC SUBUNIT, MITOCHONDRIAL"/>
    <property type="match status" value="1"/>
</dbReference>
<dbReference type="InterPro" id="IPR012000">
    <property type="entry name" value="Thiamin_PyroP_enz_cen_dom"/>
</dbReference>
<dbReference type="SUPFAM" id="SSF52467">
    <property type="entry name" value="DHS-like NAD/FAD-binding domain"/>
    <property type="match status" value="1"/>
</dbReference>
<evidence type="ECO:0000259" key="6">
    <source>
        <dbReference type="Pfam" id="PF02776"/>
    </source>
</evidence>
<dbReference type="GO" id="GO:0005948">
    <property type="term" value="C:acetolactate synthase complex"/>
    <property type="evidence" value="ECO:0007669"/>
    <property type="project" value="TreeGrafter"/>
</dbReference>
<sequence>MMNVAQLMVESFQRHGVTDIFGQSLPTAFFLAAEKAGMRQIAYRTENAGGAMADAYARVSQRIALVGAQNGPAATLLVAPLAEAMKASSPVIAIVQEVPVAQRDRNAFQEFDHVGLFSACTKWIKQLDDPTRINEYIDLAVTIATTGRPGPVVLLVPRDVLLMEVAQHDTTPRTASLGRFPLDRTRPAHSGVVLAANALTQAKHPLIVAGGGVHLSGASGALTRLQELSGIPVATTNMGKGSVSELHELSIGVVGNAFGKQAPNYLARSLVTEADVVLFIGTRTNENGTDAWTLFPSNATYIHLDVDGIEVGRNYQSIRLVGDALLGIEDLIDELAARDLTMREQSRRAAVSQIRLAKEAAKERSSRLRSDSASALLTPQHVMAVVDQHMSAGDIAVADASYSSIWMTNFLTAKSVGQRFISPRGLAGLGWGLPMAMGAQTAQSDKRVVCVSGDGGFGHVWAEMESAVRNNHPVISIVLNNSIFGFQKHAELSAFAMSTSAIEISPVDHTAIALAVGAQARRVSTVAELELALTQAFAMREFFLIEVMTDPDAYPPIAAWDEHPPVATA</sequence>
<dbReference type="GO" id="GO:0030976">
    <property type="term" value="F:thiamine pyrophosphate binding"/>
    <property type="evidence" value="ECO:0007669"/>
    <property type="project" value="InterPro"/>
</dbReference>
<name>A0A4R9AJM0_9MICO</name>
<organism evidence="7 8">
    <name type="scientific">Cryobacterium suzukii</name>
    <dbReference type="NCBI Taxonomy" id="1259198"/>
    <lineage>
        <taxon>Bacteria</taxon>
        <taxon>Bacillati</taxon>
        <taxon>Actinomycetota</taxon>
        <taxon>Actinomycetes</taxon>
        <taxon>Micrococcales</taxon>
        <taxon>Microbacteriaceae</taxon>
        <taxon>Cryobacterium</taxon>
    </lineage>
</organism>
<feature type="domain" description="Thiamine pyrophosphate enzyme TPP-binding" evidence="5">
    <location>
        <begin position="400"/>
        <end position="547"/>
    </location>
</feature>
<dbReference type="InterPro" id="IPR045229">
    <property type="entry name" value="TPP_enz"/>
</dbReference>
<dbReference type="GO" id="GO:0003984">
    <property type="term" value="F:acetolactate synthase activity"/>
    <property type="evidence" value="ECO:0007669"/>
    <property type="project" value="TreeGrafter"/>
</dbReference>
<accession>A0A4R9AJM0</accession>
<dbReference type="InterPro" id="IPR029035">
    <property type="entry name" value="DHS-like_NAD/FAD-binding_dom"/>
</dbReference>
<dbReference type="Pfam" id="PF00205">
    <property type="entry name" value="TPP_enzyme_M"/>
    <property type="match status" value="1"/>
</dbReference>
<dbReference type="GO" id="GO:0000287">
    <property type="term" value="F:magnesium ion binding"/>
    <property type="evidence" value="ECO:0007669"/>
    <property type="project" value="InterPro"/>
</dbReference>
<dbReference type="RefSeq" id="WP_134512941.1">
    <property type="nucleotide sequence ID" value="NZ_SOHJ01000002.1"/>
</dbReference>
<dbReference type="CDD" id="cd07035">
    <property type="entry name" value="TPP_PYR_POX_like"/>
    <property type="match status" value="1"/>
</dbReference>
<dbReference type="OrthoDB" id="4494979at2"/>
<dbReference type="PANTHER" id="PTHR18968">
    <property type="entry name" value="THIAMINE PYROPHOSPHATE ENZYMES"/>
    <property type="match status" value="1"/>
</dbReference>
<dbReference type="InterPro" id="IPR029061">
    <property type="entry name" value="THDP-binding"/>
</dbReference>
<dbReference type="EMBL" id="SOHJ01000002">
    <property type="protein sequence ID" value="TFD62586.1"/>
    <property type="molecule type" value="Genomic_DNA"/>
</dbReference>
<feature type="domain" description="Thiamine pyrophosphate enzyme N-terminal TPP-binding" evidence="6">
    <location>
        <begin position="2"/>
        <end position="115"/>
    </location>
</feature>
<evidence type="ECO:0000313" key="8">
    <source>
        <dbReference type="Proteomes" id="UP000298170"/>
    </source>
</evidence>
<comment type="caution">
    <text evidence="7">The sequence shown here is derived from an EMBL/GenBank/DDBJ whole genome shotgun (WGS) entry which is preliminary data.</text>
</comment>
<dbReference type="SUPFAM" id="SSF52518">
    <property type="entry name" value="Thiamin diphosphate-binding fold (THDP-binding)"/>
    <property type="match status" value="2"/>
</dbReference>
<dbReference type="GO" id="GO:0009097">
    <property type="term" value="P:isoleucine biosynthetic process"/>
    <property type="evidence" value="ECO:0007669"/>
    <property type="project" value="TreeGrafter"/>
</dbReference>
<dbReference type="GO" id="GO:0009099">
    <property type="term" value="P:L-valine biosynthetic process"/>
    <property type="evidence" value="ECO:0007669"/>
    <property type="project" value="TreeGrafter"/>
</dbReference>
<dbReference type="Pfam" id="PF02775">
    <property type="entry name" value="TPP_enzyme_C"/>
    <property type="match status" value="1"/>
</dbReference>